<dbReference type="InterPro" id="IPR053185">
    <property type="entry name" value="SET_domain_protein"/>
</dbReference>
<dbReference type="Proteomes" id="UP000813444">
    <property type="component" value="Unassembled WGS sequence"/>
</dbReference>
<comment type="caution">
    <text evidence="3">The sequence shown here is derived from an EMBL/GenBank/DDBJ whole genome shotgun (WGS) entry which is preliminary data.</text>
</comment>
<proteinExistence type="predicted"/>
<keyword evidence="4" id="KW-1185">Reference proteome</keyword>
<feature type="compositionally biased region" description="Low complexity" evidence="1">
    <location>
        <begin position="185"/>
        <end position="198"/>
    </location>
</feature>
<dbReference type="CDD" id="cd20071">
    <property type="entry name" value="SET_SMYD"/>
    <property type="match status" value="1"/>
</dbReference>
<accession>A0A8K0T0Z5</accession>
<evidence type="ECO:0000256" key="1">
    <source>
        <dbReference type="SAM" id="MobiDB-lite"/>
    </source>
</evidence>
<organism evidence="3 4">
    <name type="scientific">Stachybotrys elegans</name>
    <dbReference type="NCBI Taxonomy" id="80388"/>
    <lineage>
        <taxon>Eukaryota</taxon>
        <taxon>Fungi</taxon>
        <taxon>Dikarya</taxon>
        <taxon>Ascomycota</taxon>
        <taxon>Pezizomycotina</taxon>
        <taxon>Sordariomycetes</taxon>
        <taxon>Hypocreomycetidae</taxon>
        <taxon>Hypocreales</taxon>
        <taxon>Stachybotryaceae</taxon>
        <taxon>Stachybotrys</taxon>
    </lineage>
</organism>
<sequence length="516" mass="57701">MGFDCGFDIHPRLEPTAANKDQYQRFLDEIIREYGDIYDERGRRADGKVLSTPGDAGASDRLHIRFMVGECPQLPSHPNGCYYFLRFSSKISGSLTSPAEPYIKGVYKTAKKYLGSRVHFWHEMSETGDERQFGYYDWQTVYDAEKELGKLTYPADERSGTSSLLDADAGRSSNSTQCLDLKQDSSSSQPATSSQLASKNGKAYAIMPVPSKGQGVIATRKIHKGTRIISEAPMFKVPRDEPSIQAVDDAIIRALKSLDRDDQRAFFSLCNAYGKAHSPFLGIARTNVLPLGSEAREGGLFLEASRVNHSCRHNAQNTWNASIGRLTIHALCDIEEGQEITISYLARRMEHSERQGFLKAKFLFDCSCDLCMLPPAQRQESDLRLRSIQSIDDTIGTGVASTPNTGLHLVRAMLRLLEEEGIWDAGVPRAYYDAFQIAVMDGDEARAKIFAERAYAARVVIEGDDSPTAARLRKLAERPSQHPLYQVRKDSPQEIDGLEFDDWLWRETNGQSDRSS</sequence>
<dbReference type="InterPro" id="IPR046341">
    <property type="entry name" value="SET_dom_sf"/>
</dbReference>
<evidence type="ECO:0000313" key="3">
    <source>
        <dbReference type="EMBL" id="KAH7329720.1"/>
    </source>
</evidence>
<dbReference type="Gene3D" id="2.170.270.10">
    <property type="entry name" value="SET domain"/>
    <property type="match status" value="1"/>
</dbReference>
<dbReference type="PANTHER" id="PTHR47332:SF4">
    <property type="entry name" value="SET DOMAIN-CONTAINING PROTEIN 5"/>
    <property type="match status" value="1"/>
</dbReference>
<dbReference type="OrthoDB" id="265717at2759"/>
<reference evidence="3" key="1">
    <citation type="journal article" date="2021" name="Nat. Commun.">
        <title>Genetic determinants of endophytism in the Arabidopsis root mycobiome.</title>
        <authorList>
            <person name="Mesny F."/>
            <person name="Miyauchi S."/>
            <person name="Thiergart T."/>
            <person name="Pickel B."/>
            <person name="Atanasova L."/>
            <person name="Karlsson M."/>
            <person name="Huettel B."/>
            <person name="Barry K.W."/>
            <person name="Haridas S."/>
            <person name="Chen C."/>
            <person name="Bauer D."/>
            <person name="Andreopoulos W."/>
            <person name="Pangilinan J."/>
            <person name="LaButti K."/>
            <person name="Riley R."/>
            <person name="Lipzen A."/>
            <person name="Clum A."/>
            <person name="Drula E."/>
            <person name="Henrissat B."/>
            <person name="Kohler A."/>
            <person name="Grigoriev I.V."/>
            <person name="Martin F.M."/>
            <person name="Hacquard S."/>
        </authorList>
    </citation>
    <scope>NUCLEOTIDE SEQUENCE</scope>
    <source>
        <strain evidence="3">MPI-CAGE-CH-0235</strain>
    </source>
</reference>
<dbReference type="InterPro" id="IPR001214">
    <property type="entry name" value="SET_dom"/>
</dbReference>
<evidence type="ECO:0000313" key="4">
    <source>
        <dbReference type="Proteomes" id="UP000813444"/>
    </source>
</evidence>
<dbReference type="PROSITE" id="PS50280">
    <property type="entry name" value="SET"/>
    <property type="match status" value="1"/>
</dbReference>
<dbReference type="PANTHER" id="PTHR47332">
    <property type="entry name" value="SET DOMAIN-CONTAINING PROTEIN 5"/>
    <property type="match status" value="1"/>
</dbReference>
<feature type="domain" description="SET" evidence="2">
    <location>
        <begin position="202"/>
        <end position="345"/>
    </location>
</feature>
<evidence type="ECO:0000259" key="2">
    <source>
        <dbReference type="PROSITE" id="PS50280"/>
    </source>
</evidence>
<protein>
    <recommendedName>
        <fullName evidence="2">SET domain-containing protein</fullName>
    </recommendedName>
</protein>
<dbReference type="EMBL" id="JAGPNK010000001">
    <property type="protein sequence ID" value="KAH7329720.1"/>
    <property type="molecule type" value="Genomic_DNA"/>
</dbReference>
<feature type="region of interest" description="Disordered" evidence="1">
    <location>
        <begin position="153"/>
        <end position="199"/>
    </location>
</feature>
<dbReference type="SUPFAM" id="SSF82199">
    <property type="entry name" value="SET domain"/>
    <property type="match status" value="1"/>
</dbReference>
<gene>
    <name evidence="3" type="ORF">B0I35DRAFT_48727</name>
</gene>
<name>A0A8K0T0Z5_9HYPO</name>
<dbReference type="Pfam" id="PF00856">
    <property type="entry name" value="SET"/>
    <property type="match status" value="1"/>
</dbReference>
<dbReference type="AlphaFoldDB" id="A0A8K0T0Z5"/>
<dbReference type="SMART" id="SM00317">
    <property type="entry name" value="SET"/>
    <property type="match status" value="1"/>
</dbReference>